<feature type="domain" description="ABC transmembrane type-1" evidence="8">
    <location>
        <begin position="103"/>
        <end position="318"/>
    </location>
</feature>
<dbReference type="PROSITE" id="PS50928">
    <property type="entry name" value="ABC_TM1"/>
    <property type="match status" value="1"/>
</dbReference>
<dbReference type="PANTHER" id="PTHR43163">
    <property type="entry name" value="DIPEPTIDE TRANSPORT SYSTEM PERMEASE PROTEIN DPPB-RELATED"/>
    <property type="match status" value="1"/>
</dbReference>
<feature type="transmembrane region" description="Helical" evidence="7">
    <location>
        <begin position="139"/>
        <end position="165"/>
    </location>
</feature>
<accession>A0A0F5QB87</accession>
<dbReference type="Pfam" id="PF00528">
    <property type="entry name" value="BPD_transp_1"/>
    <property type="match status" value="1"/>
</dbReference>
<dbReference type="PATRIC" id="fig|1293439.3.peg.1603"/>
<dbReference type="SUPFAM" id="SSF161098">
    <property type="entry name" value="MetI-like"/>
    <property type="match status" value="1"/>
</dbReference>
<dbReference type="STRING" id="1293439.WH87_10100"/>
<dbReference type="EMBL" id="LANJ01000016">
    <property type="protein sequence ID" value="KKC37986.1"/>
    <property type="molecule type" value="Genomic_DNA"/>
</dbReference>
<gene>
    <name evidence="9" type="ORF">WH87_10100</name>
</gene>
<dbReference type="GO" id="GO:0055085">
    <property type="term" value="P:transmembrane transport"/>
    <property type="evidence" value="ECO:0007669"/>
    <property type="project" value="InterPro"/>
</dbReference>
<feature type="transmembrane region" description="Helical" evidence="7">
    <location>
        <begin position="107"/>
        <end position="127"/>
    </location>
</feature>
<keyword evidence="6 7" id="KW-0472">Membrane</keyword>
<evidence type="ECO:0000313" key="9">
    <source>
        <dbReference type="EMBL" id="KKC37986.1"/>
    </source>
</evidence>
<organism evidence="9 10">
    <name type="scientific">Devosia epidermidihirudinis</name>
    <dbReference type="NCBI Taxonomy" id="1293439"/>
    <lineage>
        <taxon>Bacteria</taxon>
        <taxon>Pseudomonadati</taxon>
        <taxon>Pseudomonadota</taxon>
        <taxon>Alphaproteobacteria</taxon>
        <taxon>Hyphomicrobiales</taxon>
        <taxon>Devosiaceae</taxon>
        <taxon>Devosia</taxon>
    </lineage>
</organism>
<evidence type="ECO:0000259" key="8">
    <source>
        <dbReference type="PROSITE" id="PS50928"/>
    </source>
</evidence>
<dbReference type="PANTHER" id="PTHR43163:SF9">
    <property type="entry name" value="ABC TRANSPORTER PERMEASE PROTEIN"/>
    <property type="match status" value="1"/>
</dbReference>
<dbReference type="RefSeq" id="WP_046139256.1">
    <property type="nucleotide sequence ID" value="NZ_LANJ01000016.1"/>
</dbReference>
<feature type="transmembrane region" description="Helical" evidence="7">
    <location>
        <begin position="12"/>
        <end position="33"/>
    </location>
</feature>
<dbReference type="AlphaFoldDB" id="A0A0F5QB87"/>
<dbReference type="Pfam" id="PF19300">
    <property type="entry name" value="BPD_transp_1_N"/>
    <property type="match status" value="1"/>
</dbReference>
<evidence type="ECO:0000256" key="7">
    <source>
        <dbReference type="RuleBase" id="RU363032"/>
    </source>
</evidence>
<sequence>MTQSRRIFRSLLRNFLQAIPTIFIIVTLGFFMLQLAPGDAADFMAAEAGSATAETMAQLRSAFGLDLPLLSQLGSYYAGLANFSLGHSLRYGMPVSELIMQRLPGTITLMAAAIVLAVSLGLLAGTVMGMRPGRWPDRILSVLSLLFYSVPAFWIGLMLIVFFSIRLGWLPTGGGYTLGAKLSGLDWFVDRARHLALPALSLALYYVAIYARLVRASVIEAKSQDHVRTAIAKGMGRYRLIRVHILRSALGPITAMVGMHVAGILGGAVVIETVFSWPGMGRLAYEAILSREYTVLLGILIVSALLVIAMNAIFDIVQSLLDPRVAVR</sequence>
<keyword evidence="5 7" id="KW-1133">Transmembrane helix</keyword>
<evidence type="ECO:0000313" key="10">
    <source>
        <dbReference type="Proteomes" id="UP000033411"/>
    </source>
</evidence>
<keyword evidence="3" id="KW-1003">Cell membrane</keyword>
<dbReference type="InterPro" id="IPR000515">
    <property type="entry name" value="MetI-like"/>
</dbReference>
<keyword evidence="10" id="KW-1185">Reference proteome</keyword>
<evidence type="ECO:0000256" key="2">
    <source>
        <dbReference type="ARBA" id="ARBA00022448"/>
    </source>
</evidence>
<evidence type="ECO:0000256" key="1">
    <source>
        <dbReference type="ARBA" id="ARBA00004651"/>
    </source>
</evidence>
<dbReference type="OrthoDB" id="9805855at2"/>
<feature type="transmembrane region" description="Helical" evidence="7">
    <location>
        <begin position="249"/>
        <end position="275"/>
    </location>
</feature>
<proteinExistence type="inferred from homology"/>
<name>A0A0F5QB87_9HYPH</name>
<reference evidence="9 10" key="1">
    <citation type="submission" date="2015-03" db="EMBL/GenBank/DDBJ databases">
        <authorList>
            <person name="Lepp D."/>
            <person name="Hassan Y.I."/>
            <person name="Li X.-Z."/>
            <person name="Zhou T."/>
        </authorList>
    </citation>
    <scope>NUCLEOTIDE SEQUENCE [LARGE SCALE GENOMIC DNA]</scope>
    <source>
        <strain evidence="9 10">E84</strain>
    </source>
</reference>
<keyword evidence="4 7" id="KW-0812">Transmembrane</keyword>
<evidence type="ECO:0000256" key="5">
    <source>
        <dbReference type="ARBA" id="ARBA00022989"/>
    </source>
</evidence>
<comment type="caution">
    <text evidence="9">The sequence shown here is derived from an EMBL/GenBank/DDBJ whole genome shotgun (WGS) entry which is preliminary data.</text>
</comment>
<feature type="transmembrane region" description="Helical" evidence="7">
    <location>
        <begin position="295"/>
        <end position="314"/>
    </location>
</feature>
<evidence type="ECO:0000256" key="6">
    <source>
        <dbReference type="ARBA" id="ARBA00023136"/>
    </source>
</evidence>
<evidence type="ECO:0000256" key="3">
    <source>
        <dbReference type="ARBA" id="ARBA00022475"/>
    </source>
</evidence>
<protein>
    <submittedName>
        <fullName evidence="9">ABC transporter permease</fullName>
    </submittedName>
</protein>
<evidence type="ECO:0000256" key="4">
    <source>
        <dbReference type="ARBA" id="ARBA00022692"/>
    </source>
</evidence>
<keyword evidence="2 7" id="KW-0813">Transport</keyword>
<dbReference type="GO" id="GO:0005886">
    <property type="term" value="C:plasma membrane"/>
    <property type="evidence" value="ECO:0007669"/>
    <property type="project" value="UniProtKB-SubCell"/>
</dbReference>
<dbReference type="CDD" id="cd06261">
    <property type="entry name" value="TM_PBP2"/>
    <property type="match status" value="1"/>
</dbReference>
<dbReference type="InterPro" id="IPR035906">
    <property type="entry name" value="MetI-like_sf"/>
</dbReference>
<dbReference type="Gene3D" id="1.10.3720.10">
    <property type="entry name" value="MetI-like"/>
    <property type="match status" value="1"/>
</dbReference>
<dbReference type="Proteomes" id="UP000033411">
    <property type="component" value="Unassembled WGS sequence"/>
</dbReference>
<comment type="similarity">
    <text evidence="7">Belongs to the binding-protein-dependent transport system permease family.</text>
</comment>
<dbReference type="InterPro" id="IPR045621">
    <property type="entry name" value="BPD_transp_1_N"/>
</dbReference>
<comment type="subcellular location">
    <subcellularLocation>
        <location evidence="1 7">Cell membrane</location>
        <topology evidence="1 7">Multi-pass membrane protein</topology>
    </subcellularLocation>
</comment>
<feature type="transmembrane region" description="Helical" evidence="7">
    <location>
        <begin position="195"/>
        <end position="214"/>
    </location>
</feature>